<evidence type="ECO:0000313" key="1">
    <source>
        <dbReference type="EMBL" id="KAG0719434.1"/>
    </source>
</evidence>
<name>A0A8J5CR62_CHIOP</name>
<gene>
    <name evidence="1" type="ORF">GWK47_050469</name>
</gene>
<comment type="caution">
    <text evidence="1">The sequence shown here is derived from an EMBL/GenBank/DDBJ whole genome shotgun (WGS) entry which is preliminary data.</text>
</comment>
<dbReference type="AlphaFoldDB" id="A0A8J5CR62"/>
<sequence>MGTATLKPILPIGCICKRQSGMEEARGRHTGSWLGQVDVSYRELLVPPLKVEMEGTDAPLRAGLQASILCRATGSKPPAALMLKMDGSAGFSALSPQLLALYMALSANVWSMSHMFGEDPLIQLS</sequence>
<accession>A0A8J5CR62</accession>
<dbReference type="EMBL" id="JACEEZ010014496">
    <property type="protein sequence ID" value="KAG0719434.1"/>
    <property type="molecule type" value="Genomic_DNA"/>
</dbReference>
<keyword evidence="2" id="KW-1185">Reference proteome</keyword>
<dbReference type="Proteomes" id="UP000770661">
    <property type="component" value="Unassembled WGS sequence"/>
</dbReference>
<evidence type="ECO:0000313" key="2">
    <source>
        <dbReference type="Proteomes" id="UP000770661"/>
    </source>
</evidence>
<evidence type="ECO:0008006" key="3">
    <source>
        <dbReference type="Google" id="ProtNLM"/>
    </source>
</evidence>
<protein>
    <recommendedName>
        <fullName evidence="3">Ig-like domain-containing protein</fullName>
    </recommendedName>
</protein>
<proteinExistence type="predicted"/>
<organism evidence="1 2">
    <name type="scientific">Chionoecetes opilio</name>
    <name type="common">Atlantic snow crab</name>
    <name type="synonym">Cancer opilio</name>
    <dbReference type="NCBI Taxonomy" id="41210"/>
    <lineage>
        <taxon>Eukaryota</taxon>
        <taxon>Metazoa</taxon>
        <taxon>Ecdysozoa</taxon>
        <taxon>Arthropoda</taxon>
        <taxon>Crustacea</taxon>
        <taxon>Multicrustacea</taxon>
        <taxon>Malacostraca</taxon>
        <taxon>Eumalacostraca</taxon>
        <taxon>Eucarida</taxon>
        <taxon>Decapoda</taxon>
        <taxon>Pleocyemata</taxon>
        <taxon>Brachyura</taxon>
        <taxon>Eubrachyura</taxon>
        <taxon>Majoidea</taxon>
        <taxon>Majidae</taxon>
        <taxon>Chionoecetes</taxon>
    </lineage>
</organism>
<reference evidence="1" key="1">
    <citation type="submission" date="2020-07" db="EMBL/GenBank/DDBJ databases">
        <title>The High-quality genome of the commercially important snow crab, Chionoecetes opilio.</title>
        <authorList>
            <person name="Jeong J.-H."/>
            <person name="Ryu S."/>
        </authorList>
    </citation>
    <scope>NUCLEOTIDE SEQUENCE</scope>
    <source>
        <strain evidence="1">MADBK_172401_WGS</strain>
        <tissue evidence="1">Digestive gland</tissue>
    </source>
</reference>